<dbReference type="Pfam" id="PF10989">
    <property type="entry name" value="DUF2808"/>
    <property type="match status" value="1"/>
</dbReference>
<reference evidence="1 2" key="1">
    <citation type="journal article" date="2021" name="Genome Biol. Evol.">
        <title>Complete Genome Sequencing of a Novel Gloeobacter Species from a Waterfall Cave in Mexico.</title>
        <authorList>
            <person name="Saw J.H."/>
            <person name="Cardona T."/>
            <person name="Montejano G."/>
        </authorList>
    </citation>
    <scope>NUCLEOTIDE SEQUENCE [LARGE SCALE GENOMIC DNA]</scope>
    <source>
        <strain evidence="1">MG652769</strain>
    </source>
</reference>
<protein>
    <submittedName>
        <fullName evidence="1">DUF2808 domain-containing protein</fullName>
    </submittedName>
</protein>
<gene>
    <name evidence="1" type="ORF">ISF26_06670</name>
</gene>
<name>A0ABY3PQL5_9CYAN</name>
<proteinExistence type="predicted"/>
<dbReference type="Proteomes" id="UP001054846">
    <property type="component" value="Chromosome"/>
</dbReference>
<evidence type="ECO:0000313" key="2">
    <source>
        <dbReference type="Proteomes" id="UP001054846"/>
    </source>
</evidence>
<keyword evidence="2" id="KW-1185">Reference proteome</keyword>
<dbReference type="EMBL" id="CP063845">
    <property type="protein sequence ID" value="UFP95899.1"/>
    <property type="molecule type" value="Genomic_DNA"/>
</dbReference>
<dbReference type="RefSeq" id="WP_230843131.1">
    <property type="nucleotide sequence ID" value="NZ_CP063845.1"/>
</dbReference>
<accession>A0ABY3PQL5</accession>
<sequence>MLKALAVGLMGVMLVLPGAVVAGVANGETFFERFPALARAATDNNSSTYNFARYSFDVVVPTDSGEGLGSLSIGIPNGIRMPAPDMVQAFNGNGDPVALQPVNIQGNTVQVAFVQPVGPGNRVSVQFYPMRNPRRGGTFLFDVNAAPAGPSPRAQFLSYGRITFYTPGGRGH</sequence>
<dbReference type="InterPro" id="IPR021256">
    <property type="entry name" value="DUF2808"/>
</dbReference>
<evidence type="ECO:0000313" key="1">
    <source>
        <dbReference type="EMBL" id="UFP95899.1"/>
    </source>
</evidence>
<organism evidence="1 2">
    <name type="scientific">Gloeobacter morelensis MG652769</name>
    <dbReference type="NCBI Taxonomy" id="2781736"/>
    <lineage>
        <taxon>Bacteria</taxon>
        <taxon>Bacillati</taxon>
        <taxon>Cyanobacteriota</taxon>
        <taxon>Cyanophyceae</taxon>
        <taxon>Gloeobacterales</taxon>
        <taxon>Gloeobacteraceae</taxon>
        <taxon>Gloeobacter</taxon>
        <taxon>Gloeobacter morelensis</taxon>
    </lineage>
</organism>